<evidence type="ECO:0000256" key="1">
    <source>
        <dbReference type="SAM" id="MobiDB-lite"/>
    </source>
</evidence>
<dbReference type="PANTHER" id="PTHR28040:SF1">
    <property type="entry name" value="PYRIDOXAMINE 5'-PHOSPHATE OXIDASE YLR456W HOMOLOG-RELATED"/>
    <property type="match status" value="1"/>
</dbReference>
<accession>G0RYZ8</accession>
<evidence type="ECO:0000259" key="2">
    <source>
        <dbReference type="Pfam" id="PF01243"/>
    </source>
</evidence>
<dbReference type="GeneID" id="18254153"/>
<dbReference type="Gene3D" id="2.30.110.10">
    <property type="entry name" value="Electron Transport, Fmn-binding Protein, Chain A"/>
    <property type="match status" value="1"/>
</dbReference>
<dbReference type="PANTHER" id="PTHR28040">
    <property type="entry name" value="PYRIDOXAMINE 5'-PHOSPHATE OXIDASE YLR456W HOMOLOG-RELATED"/>
    <property type="match status" value="1"/>
</dbReference>
<dbReference type="InterPro" id="IPR012349">
    <property type="entry name" value="Split_barrel_FMN-bd"/>
</dbReference>
<dbReference type="EMBL" id="GL988032">
    <property type="protein sequence ID" value="EGS23426.1"/>
    <property type="molecule type" value="Genomic_DNA"/>
</dbReference>
<organism evidence="4">
    <name type="scientific">Chaetomium thermophilum (strain DSM 1495 / CBS 144.50 / IMI 039719)</name>
    <name type="common">Thermochaetoides thermophila</name>
    <dbReference type="NCBI Taxonomy" id="759272"/>
    <lineage>
        <taxon>Eukaryota</taxon>
        <taxon>Fungi</taxon>
        <taxon>Dikarya</taxon>
        <taxon>Ascomycota</taxon>
        <taxon>Pezizomycotina</taxon>
        <taxon>Sordariomycetes</taxon>
        <taxon>Sordariomycetidae</taxon>
        <taxon>Sordariales</taxon>
        <taxon>Chaetomiaceae</taxon>
        <taxon>Thermochaetoides</taxon>
    </lineage>
</organism>
<dbReference type="GO" id="GO:0005737">
    <property type="term" value="C:cytoplasm"/>
    <property type="evidence" value="ECO:0007669"/>
    <property type="project" value="TreeGrafter"/>
</dbReference>
<dbReference type="InterPro" id="IPR011576">
    <property type="entry name" value="Pyridox_Oxase_N"/>
</dbReference>
<feature type="domain" description="Pyridoxamine 5'-phosphate oxidase N-terminal" evidence="2">
    <location>
        <begin position="8"/>
        <end position="150"/>
    </location>
</feature>
<dbReference type="eggNOG" id="ENOG502S4PT">
    <property type="taxonomic scope" value="Eukaryota"/>
</dbReference>
<name>G0RYZ8_CHATD</name>
<dbReference type="SUPFAM" id="SSF50475">
    <property type="entry name" value="FMN-binding split barrel"/>
    <property type="match status" value="1"/>
</dbReference>
<proteinExistence type="predicted"/>
<gene>
    <name evidence="3" type="ORF">CTHT_0001150</name>
</gene>
<sequence>MRVTATLPSEVVQCLENARFLHLATCRDNVPHVSLMSYTYLPSSPYSRGPVIVMTTNPASKKILNLSENPNVSLLVHDWVSHRPTPASQARRLSSGNTSPTRGLPIQQPPSSLAALLFNLNASSISSISATINGTARVAPHGSEEERYYRDVHLANNTFDEGDGSSRFASGGEEEARVVVVTIRDGRISDWKGGVRDWVLVDESGMDAPRVNGC</sequence>
<feature type="region of interest" description="Disordered" evidence="1">
    <location>
        <begin position="85"/>
        <end position="106"/>
    </location>
</feature>
<dbReference type="STRING" id="759272.G0RYZ8"/>
<dbReference type="Pfam" id="PF01243">
    <property type="entry name" value="PNPOx_N"/>
    <property type="match status" value="1"/>
</dbReference>
<dbReference type="KEGG" id="cthr:CTHT_0001150"/>
<reference evidence="3 4" key="1">
    <citation type="journal article" date="2011" name="Cell">
        <title>Insight into structure and assembly of the nuclear pore complex by utilizing the genome of a eukaryotic thermophile.</title>
        <authorList>
            <person name="Amlacher S."/>
            <person name="Sarges P."/>
            <person name="Flemming D."/>
            <person name="van Noort V."/>
            <person name="Kunze R."/>
            <person name="Devos D.P."/>
            <person name="Arumugam M."/>
            <person name="Bork P."/>
            <person name="Hurt E."/>
        </authorList>
    </citation>
    <scope>NUCLEOTIDE SEQUENCE [LARGE SCALE GENOMIC DNA]</scope>
    <source>
        <strain evidence="4">DSM 1495 / CBS 144.50 / IMI 039719</strain>
    </source>
</reference>
<dbReference type="RefSeq" id="XP_006690668.1">
    <property type="nucleotide sequence ID" value="XM_006690605.1"/>
</dbReference>
<evidence type="ECO:0000313" key="3">
    <source>
        <dbReference type="EMBL" id="EGS23426.1"/>
    </source>
</evidence>
<dbReference type="GO" id="GO:0005634">
    <property type="term" value="C:nucleus"/>
    <property type="evidence" value="ECO:0007669"/>
    <property type="project" value="TreeGrafter"/>
</dbReference>
<dbReference type="HOGENOM" id="CLU_078856_0_0_1"/>
<evidence type="ECO:0000313" key="4">
    <source>
        <dbReference type="Proteomes" id="UP000008066"/>
    </source>
</evidence>
<protein>
    <submittedName>
        <fullName evidence="3">Pyridoxamine 5'-phosphate oxidase-like protein</fullName>
    </submittedName>
</protein>
<dbReference type="OrthoDB" id="5300823at2759"/>
<dbReference type="Proteomes" id="UP000008066">
    <property type="component" value="Unassembled WGS sequence"/>
</dbReference>
<dbReference type="InterPro" id="IPR052841">
    <property type="entry name" value="PMP_oxidase-like"/>
</dbReference>
<feature type="compositionally biased region" description="Polar residues" evidence="1">
    <location>
        <begin position="86"/>
        <end position="101"/>
    </location>
</feature>
<dbReference type="AlphaFoldDB" id="G0RYZ8"/>
<dbReference type="OMA" id="HPTIIMT"/>
<keyword evidence="4" id="KW-1185">Reference proteome</keyword>